<dbReference type="Proteomes" id="UP000473887">
    <property type="component" value="Unassembled WGS sequence"/>
</dbReference>
<organism evidence="3 6">
    <name type="scientific">Clostridium botulinum</name>
    <dbReference type="NCBI Taxonomy" id="1491"/>
    <lineage>
        <taxon>Bacteria</taxon>
        <taxon>Bacillati</taxon>
        <taxon>Bacillota</taxon>
        <taxon>Clostridia</taxon>
        <taxon>Eubacteriales</taxon>
        <taxon>Clostridiaceae</taxon>
        <taxon>Clostridium</taxon>
    </lineage>
</organism>
<reference evidence="2 5" key="2">
    <citation type="submission" date="2019-02" db="EMBL/GenBank/DDBJ databases">
        <title>Genome sequencing of Clostridium botulinum clinical isolates.</title>
        <authorList>
            <person name="Brunt J."/>
            <person name="Van Vliet A.H.M."/>
            <person name="Stringer S.C."/>
            <person name="Grant K.A."/>
            <person name="Carter A.C."/>
            <person name="Peck M.W."/>
        </authorList>
    </citation>
    <scope>NUCLEOTIDE SEQUENCE [LARGE SCALE GENOMIC DNA]</scope>
    <source>
        <strain evidence="2 5">H142660711</strain>
    </source>
</reference>
<gene>
    <name evidence="2" type="ORF">EXM69_09115</name>
    <name evidence="3" type="ORF">FC794_14375</name>
    <name evidence="4" type="ORF">JQS73_19715</name>
</gene>
<evidence type="ECO:0000313" key="2">
    <source>
        <dbReference type="EMBL" id="NEZ92096.1"/>
    </source>
</evidence>
<evidence type="ECO:0000313" key="6">
    <source>
        <dbReference type="Proteomes" id="UP000478995"/>
    </source>
</evidence>
<dbReference type="OMA" id="IVRYDAF"/>
<evidence type="ECO:0000313" key="5">
    <source>
        <dbReference type="Proteomes" id="UP000473887"/>
    </source>
</evidence>
<evidence type="ECO:0000313" key="3">
    <source>
        <dbReference type="EMBL" id="NFG17955.1"/>
    </source>
</evidence>
<dbReference type="EMBL" id="CP069280">
    <property type="protein sequence ID" value="QRI53570.1"/>
    <property type="molecule type" value="Genomic_DNA"/>
</dbReference>
<dbReference type="EMBL" id="SGKC01000014">
    <property type="protein sequence ID" value="NEZ92096.1"/>
    <property type="molecule type" value="Genomic_DNA"/>
</dbReference>
<dbReference type="RefSeq" id="WP_003359405.1">
    <property type="nucleotide sequence ID" value="NZ_AP025140.1"/>
</dbReference>
<dbReference type="Proteomes" id="UP000478995">
    <property type="component" value="Unassembled WGS sequence"/>
</dbReference>
<dbReference type="Pfam" id="PF14584">
    <property type="entry name" value="DUF4446"/>
    <property type="match status" value="1"/>
</dbReference>
<keyword evidence="1" id="KW-0472">Membrane</keyword>
<dbReference type="AlphaFoldDB" id="A0A0A2HJ90"/>
<name>A0A0A2HJ90_CLOBO</name>
<evidence type="ECO:0000313" key="4">
    <source>
        <dbReference type="EMBL" id="QRI53570.1"/>
    </source>
</evidence>
<accession>A0A0A2HJ90</accession>
<protein>
    <submittedName>
        <fullName evidence="3">DUF4446 family protein</fullName>
    </submittedName>
</protein>
<dbReference type="EMBL" id="SWOY01000006">
    <property type="protein sequence ID" value="NFG17955.1"/>
    <property type="molecule type" value="Genomic_DNA"/>
</dbReference>
<keyword evidence="1" id="KW-0812">Transmembrane</keyword>
<keyword evidence="1" id="KW-1133">Transmembrane helix</keyword>
<dbReference type="InterPro" id="IPR027981">
    <property type="entry name" value="DUF4446"/>
</dbReference>
<reference evidence="4 7" key="1">
    <citation type="journal article" date="2014" name="J. Infect. Dis.">
        <title>Molecular characterization of a novel botulinum neurotoxin type H gene.</title>
        <authorList>
            <person name="Dover N."/>
            <person name="Barash J.R."/>
            <person name="Hill K.K."/>
            <person name="Xie G."/>
            <person name="Arnon S.S."/>
        </authorList>
    </citation>
    <scope>NUCLEOTIDE SEQUENCE [LARGE SCALE GENOMIC DNA]</scope>
    <source>
        <strain evidence="4 7">IBCA10-7060</strain>
    </source>
</reference>
<reference evidence="3 6" key="3">
    <citation type="submission" date="2019-04" db="EMBL/GenBank/DDBJ databases">
        <title>Genome sequencing of Clostridium botulinum Groups I-IV and Clostridium butyricum.</title>
        <authorList>
            <person name="Brunt J."/>
            <person name="Van Vliet A.H.M."/>
            <person name="Stringer S.C."/>
            <person name="Carter A.T."/>
            <person name="Peck M.W."/>
        </authorList>
    </citation>
    <scope>NUCLEOTIDE SEQUENCE [LARGE SCALE GENOMIC DNA]</scope>
    <source>
        <strain evidence="3 6">IFR 18/037</strain>
    </source>
</reference>
<evidence type="ECO:0000313" key="7">
    <source>
        <dbReference type="Proteomes" id="UP000663464"/>
    </source>
</evidence>
<sequence length="169" mass="19395">MTNIIEFININSAFIIIGLTAIMILLFIILIITMISLKKLKEKYKKFMRGSNNKNIEELINDYLDKVDKAKEETEYVKEIYSTIDKRVKACIQKVAIVRYRAFDDVGSDLSYSIAFLDNDNSGVILTSIFGRNESTTYAKPIDKGISRYDLSDEEKQVLENCINNVNEN</sequence>
<evidence type="ECO:0000256" key="1">
    <source>
        <dbReference type="SAM" id="Phobius"/>
    </source>
</evidence>
<proteinExistence type="predicted"/>
<dbReference type="Proteomes" id="UP000663464">
    <property type="component" value="Chromosome"/>
</dbReference>
<reference evidence="4" key="4">
    <citation type="submission" date="2021-02" db="EMBL/GenBank/DDBJ databases">
        <authorList>
            <person name="Dover N."/>
            <person name="Barash J.R."/>
            <person name="Bell J.M."/>
            <person name="Sylvester M.D."/>
            <person name="Arnon S."/>
        </authorList>
    </citation>
    <scope>NUCLEOTIDE SEQUENCE</scope>
    <source>
        <strain evidence="4">IBCA10-7060</strain>
    </source>
</reference>
<feature type="transmembrane region" description="Helical" evidence="1">
    <location>
        <begin position="12"/>
        <end position="37"/>
    </location>
</feature>